<dbReference type="InterPro" id="IPR001387">
    <property type="entry name" value="Cro/C1-type_HTH"/>
</dbReference>
<dbReference type="EMBL" id="AM050339">
    <property type="protein sequence ID" value="CAJ19145.1"/>
    <property type="molecule type" value="Genomic_DNA"/>
</dbReference>
<reference evidence="2" key="1">
    <citation type="journal article" date="2005" name="Environ. Microbiol.">
        <title>Novel hydrolase diversity retrieved from a metagenome library of bovine rumen microflora.</title>
        <authorList>
            <person name="Ferrer M."/>
            <person name="Golyshina O.V."/>
            <person name="Chernikova T.N."/>
            <person name="Khachane A.N."/>
            <person name="Reyes-Duarte D."/>
            <person name="Santos V.A.P.M.D."/>
            <person name="Strompl C."/>
            <person name="Elborough K."/>
            <person name="Jarvis G."/>
            <person name="Neef A."/>
            <person name="Yakimov M.M."/>
            <person name="Timmis K.N."/>
            <person name="Golyshin P.N."/>
        </authorList>
    </citation>
    <scope>NUCLEOTIDE SEQUENCE</scope>
</reference>
<sequence length="199" mass="23335">MTTNNSEYIQLFEYVINNKYSRIEISKRLGISTTTVTKIIKEERIPSCRIIKKLCSEFNIPIQIMAEYFYGISISDTDEFLIKRNEFMDGIDVSKILQNLKSKGVTYTEISKKLGLTISLVSKYAKDDTAASCEVFRNLVKEFHIKPVFIKDQYQLNIHSDISKNKYGKCVRIIDELQTKYSHQDFYDIKYIEYTKIKK</sequence>
<accession>Q2YI58</accession>
<dbReference type="SUPFAM" id="SSF47413">
    <property type="entry name" value="lambda repressor-like DNA-binding domains"/>
    <property type="match status" value="2"/>
</dbReference>
<dbReference type="Pfam" id="PF01381">
    <property type="entry name" value="HTH_3"/>
    <property type="match status" value="1"/>
</dbReference>
<evidence type="ECO:0000313" key="2">
    <source>
        <dbReference type="EMBL" id="CAJ19145.1"/>
    </source>
</evidence>
<name>Q2YI58_9ZZZZ</name>
<dbReference type="PROSITE" id="PS50943">
    <property type="entry name" value="HTH_CROC1"/>
    <property type="match status" value="1"/>
</dbReference>
<organism evidence="2">
    <name type="scientific">unidentified microorganism</name>
    <dbReference type="NCBI Taxonomy" id="81726"/>
    <lineage>
        <taxon>unclassified sequences</taxon>
        <taxon>environmental samples</taxon>
    </lineage>
</organism>
<feature type="domain" description="HTH cro/C1-type" evidence="1">
    <location>
        <begin position="18"/>
        <end position="65"/>
    </location>
</feature>
<dbReference type="Gene3D" id="1.10.260.40">
    <property type="entry name" value="lambda repressor-like DNA-binding domains"/>
    <property type="match status" value="2"/>
</dbReference>
<dbReference type="SMART" id="SM00530">
    <property type="entry name" value="HTH_XRE"/>
    <property type="match status" value="2"/>
</dbReference>
<proteinExistence type="predicted"/>
<dbReference type="InterPro" id="IPR010982">
    <property type="entry name" value="Lambda_DNA-bd_dom_sf"/>
</dbReference>
<protein>
    <recommendedName>
        <fullName evidence="1">HTH cro/C1-type domain-containing protein</fullName>
    </recommendedName>
</protein>
<dbReference type="AlphaFoldDB" id="Q2YI58"/>
<evidence type="ECO:0000259" key="1">
    <source>
        <dbReference type="PROSITE" id="PS50943"/>
    </source>
</evidence>
<dbReference type="GO" id="GO:0003677">
    <property type="term" value="F:DNA binding"/>
    <property type="evidence" value="ECO:0007669"/>
    <property type="project" value="InterPro"/>
</dbReference>
<dbReference type="CDD" id="cd00093">
    <property type="entry name" value="HTH_XRE"/>
    <property type="match status" value="2"/>
</dbReference>